<keyword evidence="3 10" id="KW-0813">Transport</keyword>
<protein>
    <recommendedName>
        <fullName evidence="15">Mitochondrial carrier protein</fullName>
    </recommendedName>
</protein>
<feature type="chain" id="PRO_5044790726" description="Mitochondrial carrier protein" evidence="12">
    <location>
        <begin position="34"/>
        <end position="386"/>
    </location>
</feature>
<comment type="caution">
    <text evidence="13">The sequence shown here is derived from an EMBL/GenBank/DDBJ whole genome shotgun (WGS) entry which is preliminary data.</text>
</comment>
<keyword evidence="12" id="KW-0732">Signal</keyword>
<evidence type="ECO:0000256" key="2">
    <source>
        <dbReference type="ARBA" id="ARBA00006375"/>
    </source>
</evidence>
<evidence type="ECO:0000256" key="8">
    <source>
        <dbReference type="ARBA" id="ARBA00023136"/>
    </source>
</evidence>
<dbReference type="PANTHER" id="PTHR45624:SF10">
    <property type="entry name" value="SLC (SOLUTE CARRIER) HOMOLOG"/>
    <property type="match status" value="1"/>
</dbReference>
<dbReference type="PANTHER" id="PTHR45624">
    <property type="entry name" value="MITOCHONDRIAL BASIC AMINO ACIDS TRANSPORTER-RELATED"/>
    <property type="match status" value="1"/>
</dbReference>
<dbReference type="GO" id="GO:0031966">
    <property type="term" value="C:mitochondrial membrane"/>
    <property type="evidence" value="ECO:0007669"/>
    <property type="project" value="UniProtKB-SubCell"/>
</dbReference>
<dbReference type="AlphaFoldDB" id="A0ABD3QWW7"/>
<keyword evidence="5" id="KW-0677">Repeat</keyword>
<keyword evidence="4 9" id="KW-0812">Transmembrane</keyword>
<feature type="repeat" description="Solcar" evidence="9">
    <location>
        <begin position="299"/>
        <end position="384"/>
    </location>
</feature>
<evidence type="ECO:0000256" key="3">
    <source>
        <dbReference type="ARBA" id="ARBA00022448"/>
    </source>
</evidence>
<keyword evidence="6 11" id="KW-1133">Transmembrane helix</keyword>
<evidence type="ECO:0000256" key="6">
    <source>
        <dbReference type="ARBA" id="ARBA00022989"/>
    </source>
</evidence>
<dbReference type="Proteomes" id="UP001530400">
    <property type="component" value="Unassembled WGS sequence"/>
</dbReference>
<organism evidence="13 14">
    <name type="scientific">Cyclotella atomus</name>
    <dbReference type="NCBI Taxonomy" id="382360"/>
    <lineage>
        <taxon>Eukaryota</taxon>
        <taxon>Sar</taxon>
        <taxon>Stramenopiles</taxon>
        <taxon>Ochrophyta</taxon>
        <taxon>Bacillariophyta</taxon>
        <taxon>Coscinodiscophyceae</taxon>
        <taxon>Thalassiosirophycidae</taxon>
        <taxon>Stephanodiscales</taxon>
        <taxon>Stephanodiscaceae</taxon>
        <taxon>Cyclotella</taxon>
    </lineage>
</organism>
<keyword evidence="8 9" id="KW-0472">Membrane</keyword>
<dbReference type="Gene3D" id="1.50.40.10">
    <property type="entry name" value="Mitochondrial carrier domain"/>
    <property type="match status" value="2"/>
</dbReference>
<accession>A0ABD3QWW7</accession>
<dbReference type="SUPFAM" id="SSF103506">
    <property type="entry name" value="Mitochondrial carrier"/>
    <property type="match status" value="1"/>
</dbReference>
<evidence type="ECO:0000256" key="10">
    <source>
        <dbReference type="RuleBase" id="RU000488"/>
    </source>
</evidence>
<evidence type="ECO:0000256" key="5">
    <source>
        <dbReference type="ARBA" id="ARBA00022737"/>
    </source>
</evidence>
<feature type="signal peptide" evidence="12">
    <location>
        <begin position="1"/>
        <end position="33"/>
    </location>
</feature>
<feature type="repeat" description="Solcar" evidence="9">
    <location>
        <begin position="63"/>
        <end position="195"/>
    </location>
</feature>
<evidence type="ECO:0008006" key="15">
    <source>
        <dbReference type="Google" id="ProtNLM"/>
    </source>
</evidence>
<evidence type="ECO:0000256" key="7">
    <source>
        <dbReference type="ARBA" id="ARBA00023128"/>
    </source>
</evidence>
<feature type="transmembrane region" description="Helical" evidence="11">
    <location>
        <begin position="207"/>
        <end position="228"/>
    </location>
</feature>
<evidence type="ECO:0000256" key="4">
    <source>
        <dbReference type="ARBA" id="ARBA00022692"/>
    </source>
</evidence>
<comment type="similarity">
    <text evidence="2 10">Belongs to the mitochondrial carrier (TC 2.A.29) family.</text>
</comment>
<feature type="repeat" description="Solcar" evidence="9">
    <location>
        <begin position="207"/>
        <end position="293"/>
    </location>
</feature>
<keyword evidence="7" id="KW-0496">Mitochondrion</keyword>
<evidence type="ECO:0000256" key="11">
    <source>
        <dbReference type="SAM" id="Phobius"/>
    </source>
</evidence>
<evidence type="ECO:0000256" key="9">
    <source>
        <dbReference type="PROSITE-ProRule" id="PRU00282"/>
    </source>
</evidence>
<comment type="subcellular location">
    <subcellularLocation>
        <location evidence="1">Mitochondrion membrane</location>
        <topology evidence="1">Multi-pass membrane protein</topology>
    </subcellularLocation>
</comment>
<gene>
    <name evidence="13" type="ORF">ACHAWO_004491</name>
</gene>
<evidence type="ECO:0000313" key="13">
    <source>
        <dbReference type="EMBL" id="KAL3804434.1"/>
    </source>
</evidence>
<reference evidence="13 14" key="1">
    <citation type="submission" date="2024-10" db="EMBL/GenBank/DDBJ databases">
        <title>Updated reference genomes for cyclostephanoid diatoms.</title>
        <authorList>
            <person name="Roberts W.R."/>
            <person name="Alverson A.J."/>
        </authorList>
    </citation>
    <scope>NUCLEOTIDE SEQUENCE [LARGE SCALE GENOMIC DNA]</scope>
    <source>
        <strain evidence="13 14">AJA010-31</strain>
    </source>
</reference>
<keyword evidence="14" id="KW-1185">Reference proteome</keyword>
<proteinExistence type="inferred from homology"/>
<dbReference type="InterPro" id="IPR018108">
    <property type="entry name" value="MCP_transmembrane"/>
</dbReference>
<sequence>MTVHHIAKSAIHVMCFVLWASAIFCSSTHPIEAFTPAPRLTTRQQSIYILNQRHEQTRLSLINTGVASLLAGSVGGAIGVGVAYPFDTIKTKAQVYSQSQRQQYPPQKILQQQHLSNSTTIATSVLERHPGTVHPPHSNQYLPIESPEDDLISLIRLILQLEGISGFFGGVRAMMIGQAIIKSVAFGANEFMLGILNSNAVDGGDEVSFATLLIAASFSGFVTSFLVAPVERVKVMMQAQKTQIYTNELECVQVVLRNEGWTGLFSRGLGPTLAREVPSYAIYFVVYGVLMQSELREGLGSVAPLIFGAVSGCACWIPVYPIDVVKTLVQNTEGGEDANSINVAIQLYNEEGIGAFFNGLTPKMIRASVNHSVTFWVYDLMMKALV</sequence>
<dbReference type="EMBL" id="JALLPJ020000043">
    <property type="protein sequence ID" value="KAL3804434.1"/>
    <property type="molecule type" value="Genomic_DNA"/>
</dbReference>
<evidence type="ECO:0000313" key="14">
    <source>
        <dbReference type="Proteomes" id="UP001530400"/>
    </source>
</evidence>
<evidence type="ECO:0000256" key="1">
    <source>
        <dbReference type="ARBA" id="ARBA00004225"/>
    </source>
</evidence>
<dbReference type="InterPro" id="IPR023395">
    <property type="entry name" value="MCP_dom_sf"/>
</dbReference>
<dbReference type="InterPro" id="IPR050567">
    <property type="entry name" value="Mitochondrial_Carrier"/>
</dbReference>
<dbReference type="PROSITE" id="PS50920">
    <property type="entry name" value="SOLCAR"/>
    <property type="match status" value="3"/>
</dbReference>
<evidence type="ECO:0000256" key="12">
    <source>
        <dbReference type="SAM" id="SignalP"/>
    </source>
</evidence>
<name>A0ABD3QWW7_9STRA</name>
<dbReference type="Pfam" id="PF00153">
    <property type="entry name" value="Mito_carr"/>
    <property type="match status" value="3"/>
</dbReference>